<accession>A0A1M4VFZ6</accession>
<reference evidence="1" key="1">
    <citation type="submission" date="2016-11" db="EMBL/GenBank/DDBJ databases">
        <authorList>
            <person name="Varghese N."/>
            <person name="Submissions S."/>
        </authorList>
    </citation>
    <scope>NUCLEOTIDE SEQUENCE [LARGE SCALE GENOMIC DNA]</scope>
    <source>
        <strain evidence="1">DSM 16785</strain>
    </source>
</reference>
<proteinExistence type="predicted"/>
<evidence type="ECO:0000313" key="1">
    <source>
        <dbReference type="EMBL" id="SHE67753.1"/>
    </source>
</evidence>
<sequence length="57" mass="6483">MKITKQEEIRPICPYCEKELDEIYVKTKGVGLITGKNAIYFCPHCHKILGVGQSRMA</sequence>
<comment type="caution">
    <text evidence="1">The sequence shown here is derived from an EMBL/GenBank/DDBJ whole genome shotgun (WGS) entry which is preliminary data.</text>
</comment>
<dbReference type="Proteomes" id="UP000184334">
    <property type="component" value="Unassembled WGS sequence"/>
</dbReference>
<keyword evidence="2" id="KW-1185">Reference proteome</keyword>
<dbReference type="AlphaFoldDB" id="A0A1M4VFZ6"/>
<evidence type="ECO:0000313" key="2">
    <source>
        <dbReference type="Proteomes" id="UP000184334"/>
    </source>
</evidence>
<organism evidence="1 2">
    <name type="scientific">Marinitoga hydrogenitolerans (strain DSM 16785 / JCM 12826 / AT1271)</name>
    <dbReference type="NCBI Taxonomy" id="1122195"/>
    <lineage>
        <taxon>Bacteria</taxon>
        <taxon>Thermotogati</taxon>
        <taxon>Thermotogota</taxon>
        <taxon>Thermotogae</taxon>
        <taxon>Petrotogales</taxon>
        <taxon>Petrotogaceae</taxon>
        <taxon>Marinitoga</taxon>
    </lineage>
</organism>
<name>A0A1M4VFZ6_MARH1</name>
<dbReference type="RefSeq" id="WP_200782324.1">
    <property type="nucleotide sequence ID" value="NZ_FQUI01000011.1"/>
</dbReference>
<gene>
    <name evidence="1" type="ORF">SAMN02745164_00915</name>
</gene>
<dbReference type="EMBL" id="FQUI01000011">
    <property type="protein sequence ID" value="SHE67753.1"/>
    <property type="molecule type" value="Genomic_DNA"/>
</dbReference>
<protein>
    <submittedName>
        <fullName evidence="1">Uncharacterized protein</fullName>
    </submittedName>
</protein>
<dbReference type="STRING" id="1122195.SAMN02745164_00915"/>